<dbReference type="EMBL" id="JASTZU010000062">
    <property type="protein sequence ID" value="MDL4842704.1"/>
    <property type="molecule type" value="Genomic_DNA"/>
</dbReference>
<dbReference type="Proteomes" id="UP001235343">
    <property type="component" value="Unassembled WGS sequence"/>
</dbReference>
<accession>A0ABT7LBB7</accession>
<sequence length="110" mass="12486">MFPPPRPRQQRNRFIGSYPRANHPLPPRNQYIQQDNPFQKGFLMTPNQRIPQGHRRAPQNQGQLSQGLASLIKDENGRIDMKKVGAGVQNVMGVVNQAGPVVNMVRGFFR</sequence>
<gene>
    <name evidence="2" type="ORF">QQS35_19915</name>
</gene>
<evidence type="ECO:0000256" key="1">
    <source>
        <dbReference type="SAM" id="MobiDB-lite"/>
    </source>
</evidence>
<name>A0ABT7LBB7_9BACI</name>
<protein>
    <submittedName>
        <fullName evidence="2">YppG family protein</fullName>
    </submittedName>
</protein>
<dbReference type="InterPro" id="IPR025555">
    <property type="entry name" value="YppG"/>
</dbReference>
<proteinExistence type="predicted"/>
<comment type="caution">
    <text evidence="2">The sequence shown here is derived from an EMBL/GenBank/DDBJ whole genome shotgun (WGS) entry which is preliminary data.</text>
</comment>
<keyword evidence="3" id="KW-1185">Reference proteome</keyword>
<evidence type="ECO:0000313" key="2">
    <source>
        <dbReference type="EMBL" id="MDL4842704.1"/>
    </source>
</evidence>
<dbReference type="RefSeq" id="WP_285933995.1">
    <property type="nucleotide sequence ID" value="NZ_JASTZU010000062.1"/>
</dbReference>
<evidence type="ECO:0000313" key="3">
    <source>
        <dbReference type="Proteomes" id="UP001235343"/>
    </source>
</evidence>
<feature type="region of interest" description="Disordered" evidence="1">
    <location>
        <begin position="1"/>
        <end position="33"/>
    </location>
</feature>
<dbReference type="Pfam" id="PF14179">
    <property type="entry name" value="YppG"/>
    <property type="match status" value="1"/>
</dbReference>
<organism evidence="2 3">
    <name type="scientific">Aquibacillus rhizosphaerae</name>
    <dbReference type="NCBI Taxonomy" id="3051431"/>
    <lineage>
        <taxon>Bacteria</taxon>
        <taxon>Bacillati</taxon>
        <taxon>Bacillota</taxon>
        <taxon>Bacilli</taxon>
        <taxon>Bacillales</taxon>
        <taxon>Bacillaceae</taxon>
        <taxon>Aquibacillus</taxon>
    </lineage>
</organism>
<reference evidence="2 3" key="1">
    <citation type="submission" date="2023-06" db="EMBL/GenBank/DDBJ databases">
        <title>Aquibacillus rhizosphaerae LR5S19.</title>
        <authorList>
            <person name="Sun J.-Q."/>
        </authorList>
    </citation>
    <scope>NUCLEOTIDE SEQUENCE [LARGE SCALE GENOMIC DNA]</scope>
    <source>
        <strain evidence="2 3">LR5S19</strain>
    </source>
</reference>